<protein>
    <recommendedName>
        <fullName evidence="4">Rhodanese domain-containing protein</fullName>
    </recommendedName>
</protein>
<proteinExistence type="predicted"/>
<sequence>MEAFTVLTAVVSACLAVQQWMVEQEYKEVALRDLKKTVSLVCDLLEPLQDRAANAGKSSPPTQSPLSRSVVACLQNLGETVMVTRDHLVIWQEKRKGMTALLNFLKPSQIIDQMREDESRLLRHLDILSVSLQFAALPELQPAPPPYTAQSTSPLDCISSLEAKRFWKEAIGDNVHCVPGEEFCVAISQWLKVELDQTTRDTMLLHVDEYAIGGVTPSSFGRFMGSKPIRDTVAALNPMPELDQSEEMNVDMTVKPVIVWIDDRPANNEHGSRHAKELGIVTINLLSTASAKAWMEANEGLLRKADRANRLRFISDNARFEHGPGSRERDFMNLSAGENILRYLRGRQYRAPVLIYCGTSIEQTRYVQAFENAGSTMSSGVCLSFIDALDKGVVDDIAWKGFYV</sequence>
<dbReference type="OrthoDB" id="3254241at2759"/>
<evidence type="ECO:0000313" key="3">
    <source>
        <dbReference type="Proteomes" id="UP000027265"/>
    </source>
</evidence>
<gene>
    <name evidence="2" type="ORF">JAAARDRAFT_208263</name>
</gene>
<feature type="chain" id="PRO_5001643541" description="Rhodanese domain-containing protein" evidence="1">
    <location>
        <begin position="17"/>
        <end position="404"/>
    </location>
</feature>
<dbReference type="AlphaFoldDB" id="A0A067PXM1"/>
<accession>A0A067PXM1</accession>
<dbReference type="HOGENOM" id="CLU_048760_0_0_1"/>
<dbReference type="Proteomes" id="UP000027265">
    <property type="component" value="Unassembled WGS sequence"/>
</dbReference>
<keyword evidence="3" id="KW-1185">Reference proteome</keyword>
<dbReference type="EMBL" id="KL197723">
    <property type="protein sequence ID" value="KDQ56017.1"/>
    <property type="molecule type" value="Genomic_DNA"/>
</dbReference>
<feature type="signal peptide" evidence="1">
    <location>
        <begin position="1"/>
        <end position="16"/>
    </location>
</feature>
<dbReference type="InParanoid" id="A0A067PXM1"/>
<evidence type="ECO:0008006" key="4">
    <source>
        <dbReference type="Google" id="ProtNLM"/>
    </source>
</evidence>
<organism evidence="2 3">
    <name type="scientific">Jaapia argillacea MUCL 33604</name>
    <dbReference type="NCBI Taxonomy" id="933084"/>
    <lineage>
        <taxon>Eukaryota</taxon>
        <taxon>Fungi</taxon>
        <taxon>Dikarya</taxon>
        <taxon>Basidiomycota</taxon>
        <taxon>Agaricomycotina</taxon>
        <taxon>Agaricomycetes</taxon>
        <taxon>Agaricomycetidae</taxon>
        <taxon>Jaapiales</taxon>
        <taxon>Jaapiaceae</taxon>
        <taxon>Jaapia</taxon>
    </lineage>
</organism>
<dbReference type="STRING" id="933084.A0A067PXM1"/>
<evidence type="ECO:0000256" key="1">
    <source>
        <dbReference type="SAM" id="SignalP"/>
    </source>
</evidence>
<reference evidence="3" key="1">
    <citation type="journal article" date="2014" name="Proc. Natl. Acad. Sci. U.S.A.">
        <title>Extensive sampling of basidiomycete genomes demonstrates inadequacy of the white-rot/brown-rot paradigm for wood decay fungi.</title>
        <authorList>
            <person name="Riley R."/>
            <person name="Salamov A.A."/>
            <person name="Brown D.W."/>
            <person name="Nagy L.G."/>
            <person name="Floudas D."/>
            <person name="Held B.W."/>
            <person name="Levasseur A."/>
            <person name="Lombard V."/>
            <person name="Morin E."/>
            <person name="Otillar R."/>
            <person name="Lindquist E.A."/>
            <person name="Sun H."/>
            <person name="LaButti K.M."/>
            <person name="Schmutz J."/>
            <person name="Jabbour D."/>
            <person name="Luo H."/>
            <person name="Baker S.E."/>
            <person name="Pisabarro A.G."/>
            <person name="Walton J.D."/>
            <person name="Blanchette R.A."/>
            <person name="Henrissat B."/>
            <person name="Martin F."/>
            <person name="Cullen D."/>
            <person name="Hibbett D.S."/>
            <person name="Grigoriev I.V."/>
        </authorList>
    </citation>
    <scope>NUCLEOTIDE SEQUENCE [LARGE SCALE GENOMIC DNA]</scope>
    <source>
        <strain evidence="3">MUCL 33604</strain>
    </source>
</reference>
<keyword evidence="1" id="KW-0732">Signal</keyword>
<name>A0A067PXM1_9AGAM</name>
<evidence type="ECO:0000313" key="2">
    <source>
        <dbReference type="EMBL" id="KDQ56017.1"/>
    </source>
</evidence>